<gene>
    <name evidence="1" type="ORF">GCM10009560_06080</name>
</gene>
<proteinExistence type="predicted"/>
<dbReference type="Proteomes" id="UP001501578">
    <property type="component" value="Unassembled WGS sequence"/>
</dbReference>
<keyword evidence="2" id="KW-1185">Reference proteome</keyword>
<comment type="caution">
    <text evidence="1">The sequence shown here is derived from an EMBL/GenBank/DDBJ whole genome shotgun (WGS) entry which is preliminary data.</text>
</comment>
<sequence length="185" mass="20196">MLTALVVTAGLLSGAPGIPKDFLLHEKQARAASATWTVLDNPEHEDVWNAQCTRAGLKGWSARRDLTYDRDIGGGEETNAMRGEQVFVFSKASGARTMMARMRTLMKGCKDITPARPKIGDEAVAGILRLKGELPQTQKFVAVRRGSAIALYWDLANRAKPLRTMAAHLKDAEKMSARLCRIGGC</sequence>
<reference evidence="1 2" key="1">
    <citation type="journal article" date="2019" name="Int. J. Syst. Evol. Microbiol.">
        <title>The Global Catalogue of Microorganisms (GCM) 10K type strain sequencing project: providing services to taxonomists for standard genome sequencing and annotation.</title>
        <authorList>
            <consortium name="The Broad Institute Genomics Platform"/>
            <consortium name="The Broad Institute Genome Sequencing Center for Infectious Disease"/>
            <person name="Wu L."/>
            <person name="Ma J."/>
        </authorList>
    </citation>
    <scope>NUCLEOTIDE SEQUENCE [LARGE SCALE GENOMIC DNA]</scope>
    <source>
        <strain evidence="1 2">JCM 11136</strain>
    </source>
</reference>
<name>A0ABN1NPJ5_9ACTN</name>
<organism evidence="1 2">
    <name type="scientific">Nonomuraea longicatena</name>
    <dbReference type="NCBI Taxonomy" id="83682"/>
    <lineage>
        <taxon>Bacteria</taxon>
        <taxon>Bacillati</taxon>
        <taxon>Actinomycetota</taxon>
        <taxon>Actinomycetes</taxon>
        <taxon>Streptosporangiales</taxon>
        <taxon>Streptosporangiaceae</taxon>
        <taxon>Nonomuraea</taxon>
    </lineage>
</organism>
<evidence type="ECO:0000313" key="2">
    <source>
        <dbReference type="Proteomes" id="UP001501578"/>
    </source>
</evidence>
<dbReference type="RefSeq" id="WP_343948090.1">
    <property type="nucleotide sequence ID" value="NZ_BAAAHQ010000001.1"/>
</dbReference>
<accession>A0ABN1NPJ5</accession>
<protein>
    <submittedName>
        <fullName evidence="1">Uncharacterized protein</fullName>
    </submittedName>
</protein>
<dbReference type="EMBL" id="BAAAHQ010000001">
    <property type="protein sequence ID" value="GAA0913654.1"/>
    <property type="molecule type" value="Genomic_DNA"/>
</dbReference>
<evidence type="ECO:0000313" key="1">
    <source>
        <dbReference type="EMBL" id="GAA0913654.1"/>
    </source>
</evidence>